<keyword evidence="1" id="KW-0812">Transmembrane</keyword>
<evidence type="ECO:0000313" key="2">
    <source>
        <dbReference type="EMBL" id="CAG7833379.1"/>
    </source>
</evidence>
<reference evidence="2" key="1">
    <citation type="submission" date="2021-06" db="EMBL/GenBank/DDBJ databases">
        <authorList>
            <person name="Hodson N. C."/>
            <person name="Mongue J. A."/>
            <person name="Jaron S. K."/>
        </authorList>
    </citation>
    <scope>NUCLEOTIDE SEQUENCE</scope>
</reference>
<feature type="non-terminal residue" evidence="2">
    <location>
        <position position="1"/>
    </location>
</feature>
<proteinExistence type="predicted"/>
<dbReference type="AlphaFoldDB" id="A0A8J2LHS4"/>
<organism evidence="2 3">
    <name type="scientific">Allacma fusca</name>
    <dbReference type="NCBI Taxonomy" id="39272"/>
    <lineage>
        <taxon>Eukaryota</taxon>
        <taxon>Metazoa</taxon>
        <taxon>Ecdysozoa</taxon>
        <taxon>Arthropoda</taxon>
        <taxon>Hexapoda</taxon>
        <taxon>Collembola</taxon>
        <taxon>Symphypleona</taxon>
        <taxon>Sminthuridae</taxon>
        <taxon>Allacma</taxon>
    </lineage>
</organism>
<dbReference type="Proteomes" id="UP000708208">
    <property type="component" value="Unassembled WGS sequence"/>
</dbReference>
<keyword evidence="1" id="KW-1133">Transmembrane helix</keyword>
<evidence type="ECO:0000256" key="1">
    <source>
        <dbReference type="SAM" id="Phobius"/>
    </source>
</evidence>
<gene>
    <name evidence="2" type="ORF">AFUS01_LOCUS43011</name>
</gene>
<keyword evidence="3" id="KW-1185">Reference proteome</keyword>
<name>A0A8J2LHS4_9HEXA</name>
<keyword evidence="1" id="KW-0472">Membrane</keyword>
<evidence type="ECO:0000313" key="3">
    <source>
        <dbReference type="Proteomes" id="UP000708208"/>
    </source>
</evidence>
<accession>A0A8J2LHS4</accession>
<protein>
    <submittedName>
        <fullName evidence="2">Uncharacterized protein</fullName>
    </submittedName>
</protein>
<comment type="caution">
    <text evidence="2">The sequence shown here is derived from an EMBL/GenBank/DDBJ whole genome shotgun (WGS) entry which is preliminary data.</text>
</comment>
<dbReference type="EMBL" id="CAJVCH010569858">
    <property type="protein sequence ID" value="CAG7833379.1"/>
    <property type="molecule type" value="Genomic_DNA"/>
</dbReference>
<feature type="transmembrane region" description="Helical" evidence="1">
    <location>
        <begin position="12"/>
        <end position="30"/>
    </location>
</feature>
<sequence>MNFFKSLPGKLKLAQLVLVVSAAGIMTTIFNEYKYTNLGEINLGEIWAAVCVTLVSILMQ</sequence>
<feature type="transmembrane region" description="Helical" evidence="1">
    <location>
        <begin position="42"/>
        <end position="59"/>
    </location>
</feature>